<organism evidence="2 3">
    <name type="scientific">Thermococcus barophilus (strain DSM 11836 / MP)</name>
    <dbReference type="NCBI Taxonomy" id="391623"/>
    <lineage>
        <taxon>Archaea</taxon>
        <taxon>Methanobacteriati</taxon>
        <taxon>Methanobacteriota</taxon>
        <taxon>Thermococci</taxon>
        <taxon>Thermococcales</taxon>
        <taxon>Thermococcaceae</taxon>
        <taxon>Thermococcus</taxon>
    </lineage>
</organism>
<protein>
    <submittedName>
        <fullName evidence="2">Uncharacterized protein</fullName>
    </submittedName>
</protein>
<evidence type="ECO:0000313" key="2">
    <source>
        <dbReference type="EMBL" id="ADT84723.1"/>
    </source>
</evidence>
<dbReference type="HOGENOM" id="CLU_671971_0_0_2"/>
<keyword evidence="1" id="KW-1133">Transmembrane helix</keyword>
<gene>
    <name evidence="2" type="ordered locus">TERMP_01748</name>
</gene>
<dbReference type="EMBL" id="CP002372">
    <property type="protein sequence ID" value="ADT84723.1"/>
    <property type="molecule type" value="Genomic_DNA"/>
</dbReference>
<proteinExistence type="predicted"/>
<keyword evidence="1" id="KW-0812">Transmembrane</keyword>
<keyword evidence="3" id="KW-1185">Reference proteome</keyword>
<sequence>MRNYKVAVITVFFIVMVFIPQVFALNVTCSPKVNVHEKVRCTVNGIGTAKIYLVAVDGIEIGHSRVWFFSETDDFIRESPSGVSLPIGIEFIPWSLLYRAVKNAFWTDSEYQWALYNRVNYFTFRFEFDNGTVEDVTIPIYIEGDAISEIKEILKAAIAFVSIISILVSIAYIWGRRKGEVPKNQDTSLPSRLSFIFLPFMLVEFYPAMAALFIYFSGSLSTLKGDANILWSIFVLLLWNFEVLSYRSAMLKARKKPITGIEWIPASIIRWSGLSFAVGLIGTVVLFAVSGKKSLNELFRRIAFPASLIWLIILTYTLSPNTILLLMLLVFSVWHVLLISGIESVIRAEEDVVLIENKHQRSPEVEELIQKFDRIIWEMKKDGFYERLSGGERNEIT</sequence>
<dbReference type="KEGG" id="tba:TERMP_01748"/>
<dbReference type="RefSeq" id="WP_013468020.1">
    <property type="nucleotide sequence ID" value="NC_014804.1"/>
</dbReference>
<feature type="transmembrane region" description="Helical" evidence="1">
    <location>
        <begin position="309"/>
        <end position="337"/>
    </location>
</feature>
<dbReference type="GeneID" id="10042064"/>
<feature type="transmembrane region" description="Helical" evidence="1">
    <location>
        <begin position="229"/>
        <end position="247"/>
    </location>
</feature>
<evidence type="ECO:0000313" key="3">
    <source>
        <dbReference type="Proteomes" id="UP000007478"/>
    </source>
</evidence>
<reference evidence="2 3" key="1">
    <citation type="journal article" date="2011" name="J. Bacteriol.">
        <title>Complete genome sequence of the hyperthermophilic, piezophilic, heterotrophic, and carboxydotrophic archaeon Thermococcus barophilus MP.</title>
        <authorList>
            <person name="Vannier P."/>
            <person name="Marteinsson V.T."/>
            <person name="Fridjonsson O.H."/>
            <person name="Oger P."/>
            <person name="Jebbar M."/>
        </authorList>
    </citation>
    <scope>NUCLEOTIDE SEQUENCE [LARGE SCALE GENOMIC DNA]</scope>
    <source>
        <strain evidence="3">DSM 11836 / MP</strain>
    </source>
</reference>
<feature type="transmembrane region" description="Helical" evidence="1">
    <location>
        <begin position="268"/>
        <end position="289"/>
    </location>
</feature>
<feature type="transmembrane region" description="Helical" evidence="1">
    <location>
        <begin position="153"/>
        <end position="174"/>
    </location>
</feature>
<feature type="transmembrane region" description="Helical" evidence="1">
    <location>
        <begin position="195"/>
        <end position="217"/>
    </location>
</feature>
<dbReference type="OrthoDB" id="102894at2157"/>
<accession>F0LJT1</accession>
<name>F0LJT1_THEBM</name>
<dbReference type="PATRIC" id="fig|391623.17.peg.1747"/>
<dbReference type="AlphaFoldDB" id="F0LJT1"/>
<dbReference type="Proteomes" id="UP000007478">
    <property type="component" value="Chromosome"/>
</dbReference>
<dbReference type="eggNOG" id="arCOG09530">
    <property type="taxonomic scope" value="Archaea"/>
</dbReference>
<keyword evidence="1" id="KW-0472">Membrane</keyword>
<evidence type="ECO:0000256" key="1">
    <source>
        <dbReference type="SAM" id="Phobius"/>
    </source>
</evidence>